<evidence type="ECO:0000313" key="2">
    <source>
        <dbReference type="EnsemblMetazoa" id="CapteP195463"/>
    </source>
</evidence>
<dbReference type="EMBL" id="AMQN01021781">
    <property type="status" value="NOT_ANNOTATED_CDS"/>
    <property type="molecule type" value="Genomic_DNA"/>
</dbReference>
<reference evidence="1 3" key="2">
    <citation type="journal article" date="2013" name="Nature">
        <title>Insights into bilaterian evolution from three spiralian genomes.</title>
        <authorList>
            <person name="Simakov O."/>
            <person name="Marletaz F."/>
            <person name="Cho S.J."/>
            <person name="Edsinger-Gonzales E."/>
            <person name="Havlak P."/>
            <person name="Hellsten U."/>
            <person name="Kuo D.H."/>
            <person name="Larsson T."/>
            <person name="Lv J."/>
            <person name="Arendt D."/>
            <person name="Savage R."/>
            <person name="Osoegawa K."/>
            <person name="de Jong P."/>
            <person name="Grimwood J."/>
            <person name="Chapman J.A."/>
            <person name="Shapiro H."/>
            <person name="Aerts A."/>
            <person name="Otillar R.P."/>
            <person name="Terry A.Y."/>
            <person name="Boore J.L."/>
            <person name="Grigoriev I.V."/>
            <person name="Lindberg D.R."/>
            <person name="Seaver E.C."/>
            <person name="Weisblat D.A."/>
            <person name="Putnam N.H."/>
            <person name="Rokhsar D.S."/>
        </authorList>
    </citation>
    <scope>NUCLEOTIDE SEQUENCE</scope>
    <source>
        <strain evidence="1 3">I ESC-2004</strain>
    </source>
</reference>
<dbReference type="Proteomes" id="UP000014760">
    <property type="component" value="Unassembled WGS sequence"/>
</dbReference>
<dbReference type="EMBL" id="KB299119">
    <property type="protein sequence ID" value="ELU08412.1"/>
    <property type="molecule type" value="Genomic_DNA"/>
</dbReference>
<gene>
    <name evidence="1" type="ORF">CAPTEDRAFT_195463</name>
</gene>
<evidence type="ECO:0000313" key="1">
    <source>
        <dbReference type="EMBL" id="ELU08412.1"/>
    </source>
</evidence>
<dbReference type="STRING" id="283909.R7UWW2"/>
<organism evidence="1">
    <name type="scientific">Capitella teleta</name>
    <name type="common">Polychaete worm</name>
    <dbReference type="NCBI Taxonomy" id="283909"/>
    <lineage>
        <taxon>Eukaryota</taxon>
        <taxon>Metazoa</taxon>
        <taxon>Spiralia</taxon>
        <taxon>Lophotrochozoa</taxon>
        <taxon>Annelida</taxon>
        <taxon>Polychaeta</taxon>
        <taxon>Sedentaria</taxon>
        <taxon>Scolecida</taxon>
        <taxon>Capitellidae</taxon>
        <taxon>Capitella</taxon>
    </lineage>
</organism>
<dbReference type="EnsemblMetazoa" id="CapteT195463">
    <property type="protein sequence ID" value="CapteP195463"/>
    <property type="gene ID" value="CapteG195463"/>
</dbReference>
<dbReference type="AlphaFoldDB" id="R7UWW2"/>
<reference evidence="3" key="1">
    <citation type="submission" date="2012-12" db="EMBL/GenBank/DDBJ databases">
        <authorList>
            <person name="Hellsten U."/>
            <person name="Grimwood J."/>
            <person name="Chapman J.A."/>
            <person name="Shapiro H."/>
            <person name="Aerts A."/>
            <person name="Otillar R.P."/>
            <person name="Terry A.Y."/>
            <person name="Boore J.L."/>
            <person name="Simakov O."/>
            <person name="Marletaz F."/>
            <person name="Cho S.-J."/>
            <person name="Edsinger-Gonzales E."/>
            <person name="Havlak P."/>
            <person name="Kuo D.-H."/>
            <person name="Larsson T."/>
            <person name="Lv J."/>
            <person name="Arendt D."/>
            <person name="Savage R."/>
            <person name="Osoegawa K."/>
            <person name="de Jong P."/>
            <person name="Lindberg D.R."/>
            <person name="Seaver E.C."/>
            <person name="Weisblat D.A."/>
            <person name="Putnam N.H."/>
            <person name="Grigoriev I.V."/>
            <person name="Rokhsar D.S."/>
        </authorList>
    </citation>
    <scope>NUCLEOTIDE SEQUENCE</scope>
    <source>
        <strain evidence="3">I ESC-2004</strain>
    </source>
</reference>
<evidence type="ECO:0000313" key="3">
    <source>
        <dbReference type="Proteomes" id="UP000014760"/>
    </source>
</evidence>
<accession>R7UWW2</accession>
<proteinExistence type="predicted"/>
<keyword evidence="3" id="KW-1185">Reference proteome</keyword>
<reference evidence="2" key="3">
    <citation type="submission" date="2015-06" db="UniProtKB">
        <authorList>
            <consortium name="EnsemblMetazoa"/>
        </authorList>
    </citation>
    <scope>IDENTIFICATION</scope>
</reference>
<dbReference type="HOGENOM" id="CLU_122079_0_0_1"/>
<name>R7UWW2_CAPTE</name>
<sequence length="192" mass="22242">MAQWMSDNKLKLNDNNSKVIVFNPSNTGTPEHFSTFSICGTDIATKTSVKDLGVYFERNLSIEQQVKAICASCYFHLANIGALRNSLTKARQLRGLSWKLQKPCINVLHQKYDNEDDQPPFVDSESEDEETRRWRRMRRYHKKRYEYSSLNHNLHFETTADSRGEEATLTVVEEVAVEEAMTEVIEEMTEVE</sequence>
<protein>
    <submittedName>
        <fullName evidence="1 2">Uncharacterized protein</fullName>
    </submittedName>
</protein>